<evidence type="ECO:0000256" key="1">
    <source>
        <dbReference type="SAM" id="Phobius"/>
    </source>
</evidence>
<proteinExistence type="predicted"/>
<protein>
    <submittedName>
        <fullName evidence="2">Uncharacterized protein</fullName>
    </submittedName>
</protein>
<dbReference type="AlphaFoldDB" id="A0A3S4THF8"/>
<dbReference type="EMBL" id="RJLM01000142">
    <property type="protein sequence ID" value="RWX52643.1"/>
    <property type="molecule type" value="Genomic_DNA"/>
</dbReference>
<keyword evidence="1" id="KW-0472">Membrane</keyword>
<organism evidence="2 3">
    <name type="scientific">Photobacterium chitinilyticum</name>
    <dbReference type="NCBI Taxonomy" id="2485123"/>
    <lineage>
        <taxon>Bacteria</taxon>
        <taxon>Pseudomonadati</taxon>
        <taxon>Pseudomonadota</taxon>
        <taxon>Gammaproteobacteria</taxon>
        <taxon>Vibrionales</taxon>
        <taxon>Vibrionaceae</taxon>
        <taxon>Photobacterium</taxon>
    </lineage>
</organism>
<reference evidence="2 3" key="1">
    <citation type="submission" date="2018-11" db="EMBL/GenBank/DDBJ databases">
        <title>Photobacterium sp. BEI247 sp. nov., a marine bacterium isolated from Yongle Blue Hole in the South China Sea.</title>
        <authorList>
            <person name="Wang X."/>
        </authorList>
    </citation>
    <scope>NUCLEOTIDE SEQUENCE [LARGE SCALE GENOMIC DNA]</scope>
    <source>
        <strain evidence="3">BEI247</strain>
    </source>
</reference>
<name>A0A3S4THF8_9GAMM</name>
<dbReference type="Proteomes" id="UP000287563">
    <property type="component" value="Unassembled WGS sequence"/>
</dbReference>
<sequence length="88" mass="9876">MASTDNFKLLHLRAKFIDGRLFIAHFHDFSGYSFSERLPESPKISLLLPSLLPLILAMHIIISTLLCCESAGVFLCLLVWCSSQGRSH</sequence>
<feature type="transmembrane region" description="Helical" evidence="1">
    <location>
        <begin position="51"/>
        <end position="80"/>
    </location>
</feature>
<accession>A0A3S4THF8</accession>
<evidence type="ECO:0000313" key="3">
    <source>
        <dbReference type="Proteomes" id="UP000287563"/>
    </source>
</evidence>
<keyword evidence="3" id="KW-1185">Reference proteome</keyword>
<keyword evidence="1" id="KW-1133">Transmembrane helix</keyword>
<comment type="caution">
    <text evidence="2">The sequence shown here is derived from an EMBL/GenBank/DDBJ whole genome shotgun (WGS) entry which is preliminary data.</text>
</comment>
<keyword evidence="1" id="KW-0812">Transmembrane</keyword>
<gene>
    <name evidence="2" type="ORF">EDI28_26490</name>
</gene>
<evidence type="ECO:0000313" key="2">
    <source>
        <dbReference type="EMBL" id="RWX52643.1"/>
    </source>
</evidence>